<dbReference type="EMBL" id="JBCGBO010000001">
    <property type="protein sequence ID" value="KAK9229340.1"/>
    <property type="molecule type" value="Genomic_DNA"/>
</dbReference>
<dbReference type="Proteomes" id="UP001428341">
    <property type="component" value="Unassembled WGS sequence"/>
</dbReference>
<gene>
    <name evidence="2" type="ORF">WN944_022302</name>
</gene>
<evidence type="ECO:0000313" key="2">
    <source>
        <dbReference type="EMBL" id="KAK9229340.1"/>
    </source>
</evidence>
<feature type="region of interest" description="Disordered" evidence="1">
    <location>
        <begin position="1"/>
        <end position="25"/>
    </location>
</feature>
<keyword evidence="3" id="KW-1185">Reference proteome</keyword>
<dbReference type="AlphaFoldDB" id="A0AAP0N372"/>
<name>A0AAP0N372_9ROSI</name>
<feature type="compositionally biased region" description="Basic and acidic residues" evidence="1">
    <location>
        <begin position="9"/>
        <end position="19"/>
    </location>
</feature>
<evidence type="ECO:0000313" key="3">
    <source>
        <dbReference type="Proteomes" id="UP001428341"/>
    </source>
</evidence>
<protein>
    <submittedName>
        <fullName evidence="2">Uncharacterized protein</fullName>
    </submittedName>
</protein>
<accession>A0AAP0N372</accession>
<comment type="caution">
    <text evidence="2">The sequence shown here is derived from an EMBL/GenBank/DDBJ whole genome shotgun (WGS) entry which is preliminary data.</text>
</comment>
<sequence length="100" mass="11183">MNDGSEPQYKPREGDHQQVMEEGNCQSDDAESLLKEMLCLEQLNLIRLTSCSLCSLCGLPTVQCLTSRRLNLEVEDWHKCTGEVHKVLQSGGSEIFTPLS</sequence>
<reference evidence="2 3" key="1">
    <citation type="submission" date="2024-05" db="EMBL/GenBank/DDBJ databases">
        <title>Haplotype-resolved chromosome-level genome assembly of Huyou (Citrus changshanensis).</title>
        <authorList>
            <person name="Miao C."/>
            <person name="Chen W."/>
            <person name="Wu Y."/>
            <person name="Wang L."/>
            <person name="Zhao S."/>
            <person name="Grierson D."/>
            <person name="Xu C."/>
            <person name="Chen K."/>
        </authorList>
    </citation>
    <scope>NUCLEOTIDE SEQUENCE [LARGE SCALE GENOMIC DNA]</scope>
    <source>
        <strain evidence="2">01-14</strain>
        <tissue evidence="2">Leaf</tissue>
    </source>
</reference>
<proteinExistence type="predicted"/>
<organism evidence="2 3">
    <name type="scientific">Citrus x changshan-huyou</name>
    <dbReference type="NCBI Taxonomy" id="2935761"/>
    <lineage>
        <taxon>Eukaryota</taxon>
        <taxon>Viridiplantae</taxon>
        <taxon>Streptophyta</taxon>
        <taxon>Embryophyta</taxon>
        <taxon>Tracheophyta</taxon>
        <taxon>Spermatophyta</taxon>
        <taxon>Magnoliopsida</taxon>
        <taxon>eudicotyledons</taxon>
        <taxon>Gunneridae</taxon>
        <taxon>Pentapetalae</taxon>
        <taxon>rosids</taxon>
        <taxon>malvids</taxon>
        <taxon>Sapindales</taxon>
        <taxon>Rutaceae</taxon>
        <taxon>Aurantioideae</taxon>
        <taxon>Citrus</taxon>
    </lineage>
</organism>
<evidence type="ECO:0000256" key="1">
    <source>
        <dbReference type="SAM" id="MobiDB-lite"/>
    </source>
</evidence>